<name>A0A3Q0JCD3_DIACI</name>
<organism evidence="2 3">
    <name type="scientific">Diaphorina citri</name>
    <name type="common">Asian citrus psyllid</name>
    <dbReference type="NCBI Taxonomy" id="121845"/>
    <lineage>
        <taxon>Eukaryota</taxon>
        <taxon>Metazoa</taxon>
        <taxon>Ecdysozoa</taxon>
        <taxon>Arthropoda</taxon>
        <taxon>Hexapoda</taxon>
        <taxon>Insecta</taxon>
        <taxon>Pterygota</taxon>
        <taxon>Neoptera</taxon>
        <taxon>Paraneoptera</taxon>
        <taxon>Hemiptera</taxon>
        <taxon>Sternorrhyncha</taxon>
        <taxon>Psylloidea</taxon>
        <taxon>Psyllidae</taxon>
        <taxon>Diaphorininae</taxon>
        <taxon>Diaphorina</taxon>
    </lineage>
</organism>
<dbReference type="PaxDb" id="121845-A0A3Q0JCD3"/>
<accession>A0A3Q0JCD3</accession>
<evidence type="ECO:0000313" key="2">
    <source>
        <dbReference type="Proteomes" id="UP000079169"/>
    </source>
</evidence>
<dbReference type="AlphaFoldDB" id="A0A3Q0JCD3"/>
<evidence type="ECO:0000313" key="3">
    <source>
        <dbReference type="RefSeq" id="XP_026686101.1"/>
    </source>
</evidence>
<sequence length="327" mass="38590">MNLIRIINFLLLILDGLHRVNARLIYEYHHATLLRVRPLLELSFIEKIFPDYPCLFLQALPDSYIHSRILAELYQQLSPHIAILNTNLIHATSVCRGLIVVSTSMNLSVDFITQNKPFHKHMRVYIILIKFWNQYLFFQQHWAKELLDLDVLVITVFSSQKKVYRLKSYSSEFKMVGVRKQTNYFPSDSIHQEYGRFYEVEHSVEQRIARLAEGNYAAYCTNLNNLFFMDVDEIPPKLLKDLRSFRTCLAQLFVSFGLRLGPSYLEQVNKIILRLLQSGIIDYWLIRIILLHYHRNPFNRVYEYKPQSDKNIHEPLTLSSLEVSGFS</sequence>
<proteinExistence type="predicted"/>
<keyword evidence="1" id="KW-0732">Signal</keyword>
<keyword evidence="2" id="KW-1185">Reference proteome</keyword>
<protein>
    <submittedName>
        <fullName evidence="3">Uncharacterized protein LOC103518539</fullName>
    </submittedName>
</protein>
<dbReference type="RefSeq" id="XP_026686101.1">
    <property type="nucleotide sequence ID" value="XM_026830300.1"/>
</dbReference>
<reference evidence="3" key="1">
    <citation type="submission" date="2025-08" db="UniProtKB">
        <authorList>
            <consortium name="RefSeq"/>
        </authorList>
    </citation>
    <scope>IDENTIFICATION</scope>
</reference>
<feature type="signal peptide" evidence="1">
    <location>
        <begin position="1"/>
        <end position="22"/>
    </location>
</feature>
<dbReference type="Proteomes" id="UP000079169">
    <property type="component" value="Unplaced"/>
</dbReference>
<dbReference type="KEGG" id="dci:103518539"/>
<evidence type="ECO:0000256" key="1">
    <source>
        <dbReference type="SAM" id="SignalP"/>
    </source>
</evidence>
<gene>
    <name evidence="3" type="primary">LOC103518539</name>
</gene>
<dbReference type="GeneID" id="103518539"/>
<feature type="chain" id="PRO_5018193645" evidence="1">
    <location>
        <begin position="23"/>
        <end position="327"/>
    </location>
</feature>